<gene>
    <name evidence="8" type="ORF">F53441_8237</name>
</gene>
<evidence type="ECO:0000256" key="6">
    <source>
        <dbReference type="ARBA" id="ARBA00023033"/>
    </source>
</evidence>
<evidence type="ECO:0000313" key="9">
    <source>
        <dbReference type="Proteomes" id="UP000605986"/>
    </source>
</evidence>
<dbReference type="EMBL" id="JAADJG010000345">
    <property type="protein sequence ID" value="KAF4448338.1"/>
    <property type="molecule type" value="Genomic_DNA"/>
</dbReference>
<evidence type="ECO:0000256" key="3">
    <source>
        <dbReference type="ARBA" id="ARBA00022630"/>
    </source>
</evidence>
<dbReference type="Proteomes" id="UP000605986">
    <property type="component" value="Unassembled WGS sequence"/>
</dbReference>
<keyword evidence="4" id="KW-0274">FAD</keyword>
<dbReference type="Gene3D" id="3.50.50.60">
    <property type="entry name" value="FAD/NAD(P)-binding domain"/>
    <property type="match status" value="1"/>
</dbReference>
<evidence type="ECO:0000256" key="4">
    <source>
        <dbReference type="ARBA" id="ARBA00022827"/>
    </source>
</evidence>
<dbReference type="PANTHER" id="PTHR46720:SF3">
    <property type="entry name" value="FAD-BINDING DOMAIN-CONTAINING PROTEIN-RELATED"/>
    <property type="match status" value="1"/>
</dbReference>
<name>A0A8H4NWR2_9HYPO</name>
<evidence type="ECO:0000313" key="8">
    <source>
        <dbReference type="EMBL" id="KAF4448338.1"/>
    </source>
</evidence>
<dbReference type="AlphaFoldDB" id="A0A8H4NWR2"/>
<dbReference type="GO" id="GO:0004497">
    <property type="term" value="F:monooxygenase activity"/>
    <property type="evidence" value="ECO:0007669"/>
    <property type="project" value="UniProtKB-KW"/>
</dbReference>
<organism evidence="8 9">
    <name type="scientific">Fusarium austroafricanum</name>
    <dbReference type="NCBI Taxonomy" id="2364996"/>
    <lineage>
        <taxon>Eukaryota</taxon>
        <taxon>Fungi</taxon>
        <taxon>Dikarya</taxon>
        <taxon>Ascomycota</taxon>
        <taxon>Pezizomycotina</taxon>
        <taxon>Sordariomycetes</taxon>
        <taxon>Hypocreomycetidae</taxon>
        <taxon>Hypocreales</taxon>
        <taxon>Nectriaceae</taxon>
        <taxon>Fusarium</taxon>
        <taxon>Fusarium concolor species complex</taxon>
    </lineage>
</organism>
<sequence>MAISPNPPKPFEIAVVGGGIAGLTLAIALHARNVPVTLYERADNFHEIGAGVSFTPNAVEAMKMCHPGVYDAFLKVCTWNGWESKRKTWFDFLDGTTEDDKLAFSIGTSLGQNGVHRARFLDELIHLLPSDRVQFGKQIENAEEDPNGKVQMTFADGSTAYADALIGCDGIGSRVRRVLFGEDHACARPRYSHKYAYRGLIPMDKAIEAVGEERALNACMHMGPDGHVLTFQVNHGEKLNVVAFRTDPNEWSDPTKLTKTAKRQDALEDFKGYNSTVTNLLKLTEETLSVWAIFDLGDNPVPSFYKGRIAILGDAAHATSPHHGAGAGFCIEDSAVMAELLADERVQNNSDLQAAFAAYDESRRERGQWLVDSSRFVGDAYEWRAPGVGKDIPNIEKEINRRIGIISNIDMAKACEEARELMGKTA</sequence>
<keyword evidence="9" id="KW-1185">Reference proteome</keyword>
<keyword evidence="6" id="KW-0503">Monooxygenase</keyword>
<comment type="cofactor">
    <cofactor evidence="1">
        <name>FAD</name>
        <dbReference type="ChEBI" id="CHEBI:57692"/>
    </cofactor>
</comment>
<dbReference type="GO" id="GO:0044550">
    <property type="term" value="P:secondary metabolite biosynthetic process"/>
    <property type="evidence" value="ECO:0007669"/>
    <property type="project" value="TreeGrafter"/>
</dbReference>
<dbReference type="Pfam" id="PF01494">
    <property type="entry name" value="FAD_binding_3"/>
    <property type="match status" value="1"/>
</dbReference>
<accession>A0A8H4NWR2</accession>
<keyword evidence="3" id="KW-0285">Flavoprotein</keyword>
<comment type="caution">
    <text evidence="8">The sequence shown here is derived from an EMBL/GenBank/DDBJ whole genome shotgun (WGS) entry which is preliminary data.</text>
</comment>
<dbReference type="InterPro" id="IPR051104">
    <property type="entry name" value="FAD_monoxygenase"/>
</dbReference>
<dbReference type="SUPFAM" id="SSF51905">
    <property type="entry name" value="FAD/NAD(P)-binding domain"/>
    <property type="match status" value="1"/>
</dbReference>
<dbReference type="InterPro" id="IPR036188">
    <property type="entry name" value="FAD/NAD-bd_sf"/>
</dbReference>
<evidence type="ECO:0000256" key="2">
    <source>
        <dbReference type="ARBA" id="ARBA00007992"/>
    </source>
</evidence>
<evidence type="ECO:0000259" key="7">
    <source>
        <dbReference type="Pfam" id="PF01494"/>
    </source>
</evidence>
<proteinExistence type="inferred from homology"/>
<evidence type="ECO:0000256" key="1">
    <source>
        <dbReference type="ARBA" id="ARBA00001974"/>
    </source>
</evidence>
<protein>
    <submittedName>
        <fullName evidence="8">Salicylate hydroxylase</fullName>
    </submittedName>
</protein>
<dbReference type="GO" id="GO:0071949">
    <property type="term" value="F:FAD binding"/>
    <property type="evidence" value="ECO:0007669"/>
    <property type="project" value="InterPro"/>
</dbReference>
<dbReference type="PANTHER" id="PTHR46720">
    <property type="entry name" value="HYDROXYLASE, PUTATIVE (AFU_ORTHOLOGUE AFUA_3G01460)-RELATED"/>
    <property type="match status" value="1"/>
</dbReference>
<dbReference type="FunFam" id="3.50.50.60:FF:000153">
    <property type="entry name" value="Salicylate hydroxylase, putative"/>
    <property type="match status" value="1"/>
</dbReference>
<dbReference type="OrthoDB" id="417877at2759"/>
<feature type="domain" description="FAD-binding" evidence="7">
    <location>
        <begin position="12"/>
        <end position="373"/>
    </location>
</feature>
<dbReference type="SUPFAM" id="SSF54373">
    <property type="entry name" value="FAD-linked reductases, C-terminal domain"/>
    <property type="match status" value="1"/>
</dbReference>
<comment type="similarity">
    <text evidence="2">Belongs to the paxM FAD-dependent monooxygenase family.</text>
</comment>
<dbReference type="InterPro" id="IPR002938">
    <property type="entry name" value="FAD-bd"/>
</dbReference>
<evidence type="ECO:0000256" key="5">
    <source>
        <dbReference type="ARBA" id="ARBA00023002"/>
    </source>
</evidence>
<reference evidence="8" key="1">
    <citation type="submission" date="2020-01" db="EMBL/GenBank/DDBJ databases">
        <title>Identification and distribution of gene clusters putatively required for synthesis of sphingolipid metabolism inhibitors in phylogenetically diverse species of the filamentous fungus Fusarium.</title>
        <authorList>
            <person name="Kim H.-S."/>
            <person name="Busman M."/>
            <person name="Brown D.W."/>
            <person name="Divon H."/>
            <person name="Uhlig S."/>
            <person name="Proctor R.H."/>
        </authorList>
    </citation>
    <scope>NUCLEOTIDE SEQUENCE</scope>
    <source>
        <strain evidence="8">NRRL 53441</strain>
    </source>
</reference>
<keyword evidence="5" id="KW-0560">Oxidoreductase</keyword>
<dbReference type="PRINTS" id="PR00420">
    <property type="entry name" value="RNGMNOXGNASE"/>
</dbReference>